<evidence type="ECO:0000313" key="1">
    <source>
        <dbReference type="EMBL" id="GJE27877.1"/>
    </source>
</evidence>
<dbReference type="RefSeq" id="WP_238311670.1">
    <property type="nucleotide sequence ID" value="NZ_BPQV01000007.1"/>
</dbReference>
<evidence type="ECO:0000313" key="2">
    <source>
        <dbReference type="Proteomes" id="UP001055156"/>
    </source>
</evidence>
<gene>
    <name evidence="1" type="ORF">LKMONMHP_2739</name>
</gene>
<dbReference type="Gene3D" id="3.30.70.100">
    <property type="match status" value="1"/>
</dbReference>
<keyword evidence="2" id="KW-1185">Reference proteome</keyword>
<sequence length="108" mass="11631">MTLVSVMYPGGADARFDMDYYLTKHMPLVAERWSALGLKEAKVVKGVATPDGAPAPYPVIALLTWDSADAFSAAVARHGAEIFGDIPNFTNTQPSVQINDVAWTHPAQ</sequence>
<dbReference type="InterPro" id="IPR011008">
    <property type="entry name" value="Dimeric_a/b-barrel"/>
</dbReference>
<dbReference type="InterPro" id="IPR009799">
    <property type="entry name" value="EthD_dom"/>
</dbReference>
<name>A0ABQ4TCU2_METOR</name>
<protein>
    <recommendedName>
        <fullName evidence="3">EthD domain-containing protein</fullName>
    </recommendedName>
</protein>
<reference evidence="1" key="1">
    <citation type="journal article" date="2021" name="Front. Microbiol.">
        <title>Comprehensive Comparative Genomics and Phenotyping of Methylobacterium Species.</title>
        <authorList>
            <person name="Alessa O."/>
            <person name="Ogura Y."/>
            <person name="Fujitani Y."/>
            <person name="Takami H."/>
            <person name="Hayashi T."/>
            <person name="Sahin N."/>
            <person name="Tani A."/>
        </authorList>
    </citation>
    <scope>NUCLEOTIDE SEQUENCE</scope>
    <source>
        <strain evidence="1">NBRC 15689</strain>
    </source>
</reference>
<dbReference type="NCBIfam" id="TIGR02118">
    <property type="entry name" value="EthD family reductase"/>
    <property type="match status" value="1"/>
</dbReference>
<evidence type="ECO:0008006" key="3">
    <source>
        <dbReference type="Google" id="ProtNLM"/>
    </source>
</evidence>
<dbReference type="EMBL" id="BPQV01000007">
    <property type="protein sequence ID" value="GJE27877.1"/>
    <property type="molecule type" value="Genomic_DNA"/>
</dbReference>
<dbReference type="Proteomes" id="UP001055156">
    <property type="component" value="Unassembled WGS sequence"/>
</dbReference>
<reference evidence="1" key="2">
    <citation type="submission" date="2021-08" db="EMBL/GenBank/DDBJ databases">
        <authorList>
            <person name="Tani A."/>
            <person name="Ola A."/>
            <person name="Ogura Y."/>
            <person name="Katsura K."/>
            <person name="Hayashi T."/>
        </authorList>
    </citation>
    <scope>NUCLEOTIDE SEQUENCE</scope>
    <source>
        <strain evidence="1">NBRC 15689</strain>
    </source>
</reference>
<comment type="caution">
    <text evidence="1">The sequence shown here is derived from an EMBL/GenBank/DDBJ whole genome shotgun (WGS) entry which is preliminary data.</text>
</comment>
<organism evidence="1 2">
    <name type="scientific">Methylobacterium organophilum</name>
    <dbReference type="NCBI Taxonomy" id="410"/>
    <lineage>
        <taxon>Bacteria</taxon>
        <taxon>Pseudomonadati</taxon>
        <taxon>Pseudomonadota</taxon>
        <taxon>Alphaproteobacteria</taxon>
        <taxon>Hyphomicrobiales</taxon>
        <taxon>Methylobacteriaceae</taxon>
        <taxon>Methylobacterium</taxon>
    </lineage>
</organism>
<proteinExistence type="predicted"/>
<accession>A0ABQ4TCU2</accession>
<dbReference type="SUPFAM" id="SSF54909">
    <property type="entry name" value="Dimeric alpha+beta barrel"/>
    <property type="match status" value="1"/>
</dbReference>
<dbReference type="PANTHER" id="PTHR40260">
    <property type="entry name" value="BLR8190 PROTEIN"/>
    <property type="match status" value="1"/>
</dbReference>
<dbReference type="PANTHER" id="PTHR40260:SF2">
    <property type="entry name" value="BLR8190 PROTEIN"/>
    <property type="match status" value="1"/>
</dbReference>